<name>A0ABQ3HF82_9NEIS</name>
<gene>
    <name evidence="1" type="ORF">GCM10011419_30070</name>
</gene>
<reference evidence="2" key="1">
    <citation type="journal article" date="2019" name="Int. J. Syst. Evol. Microbiol.">
        <title>The Global Catalogue of Microorganisms (GCM) 10K type strain sequencing project: providing services to taxonomists for standard genome sequencing and annotation.</title>
        <authorList>
            <consortium name="The Broad Institute Genomics Platform"/>
            <consortium name="The Broad Institute Genome Sequencing Center for Infectious Disease"/>
            <person name="Wu L."/>
            <person name="Ma J."/>
        </authorList>
    </citation>
    <scope>NUCLEOTIDE SEQUENCE [LARGE SCALE GENOMIC DNA]</scope>
    <source>
        <strain evidence="2">KCTC 23713</strain>
    </source>
</reference>
<evidence type="ECO:0000313" key="2">
    <source>
        <dbReference type="Proteomes" id="UP000662678"/>
    </source>
</evidence>
<accession>A0ABQ3HF82</accession>
<comment type="caution">
    <text evidence="1">The sequence shown here is derived from an EMBL/GenBank/DDBJ whole genome shotgun (WGS) entry which is preliminary data.</text>
</comment>
<sequence length="56" mass="6265">MGRWAGRTLTLKLKEIGLFKDQVLNEIAQVKAQVLLDHAKAKRALTPPQEDHDNAS</sequence>
<evidence type="ECO:0000313" key="1">
    <source>
        <dbReference type="EMBL" id="GHD82565.1"/>
    </source>
</evidence>
<proteinExistence type="predicted"/>
<dbReference type="Proteomes" id="UP000662678">
    <property type="component" value="Unassembled WGS sequence"/>
</dbReference>
<dbReference type="EMBL" id="BMYP01000103">
    <property type="protein sequence ID" value="GHD82565.1"/>
    <property type="molecule type" value="Genomic_DNA"/>
</dbReference>
<organism evidence="1 2">
    <name type="scientific">Vogesella fluminis</name>
    <dbReference type="NCBI Taxonomy" id="1069161"/>
    <lineage>
        <taxon>Bacteria</taxon>
        <taxon>Pseudomonadati</taxon>
        <taxon>Pseudomonadota</taxon>
        <taxon>Betaproteobacteria</taxon>
        <taxon>Neisseriales</taxon>
        <taxon>Chromobacteriaceae</taxon>
        <taxon>Vogesella</taxon>
    </lineage>
</organism>
<protein>
    <submittedName>
        <fullName evidence="1">Uncharacterized protein</fullName>
    </submittedName>
</protein>
<keyword evidence="2" id="KW-1185">Reference proteome</keyword>